<keyword evidence="3 6" id="KW-0812">Transmembrane</keyword>
<feature type="domain" description="Major facilitator superfamily (MFS) profile" evidence="7">
    <location>
        <begin position="14"/>
        <end position="388"/>
    </location>
</feature>
<dbReference type="Proteomes" id="UP001525968">
    <property type="component" value="Unassembled WGS sequence"/>
</dbReference>
<feature type="transmembrane region" description="Helical" evidence="6">
    <location>
        <begin position="212"/>
        <end position="232"/>
    </location>
</feature>
<keyword evidence="9" id="KW-1185">Reference proteome</keyword>
<dbReference type="SUPFAM" id="SSF103473">
    <property type="entry name" value="MFS general substrate transporter"/>
    <property type="match status" value="1"/>
</dbReference>
<accession>A0ABT2PKN5</accession>
<feature type="transmembrane region" description="Helical" evidence="6">
    <location>
        <begin position="298"/>
        <end position="318"/>
    </location>
</feature>
<dbReference type="Gene3D" id="1.20.1250.20">
    <property type="entry name" value="MFS general substrate transporter like domains"/>
    <property type="match status" value="1"/>
</dbReference>
<feature type="transmembrane region" description="Helical" evidence="6">
    <location>
        <begin position="83"/>
        <end position="103"/>
    </location>
</feature>
<evidence type="ECO:0000259" key="7">
    <source>
        <dbReference type="PROSITE" id="PS50850"/>
    </source>
</evidence>
<feature type="transmembrane region" description="Helical" evidence="6">
    <location>
        <begin position="168"/>
        <end position="191"/>
    </location>
</feature>
<comment type="subcellular location">
    <subcellularLocation>
        <location evidence="1">Cell membrane</location>
        <topology evidence="1">Multi-pass membrane protein</topology>
    </subcellularLocation>
</comment>
<dbReference type="NCBIfam" id="NF002921">
    <property type="entry name" value="PRK03545.1"/>
    <property type="match status" value="1"/>
</dbReference>
<dbReference type="InterPro" id="IPR050189">
    <property type="entry name" value="MFS_Efflux_Transporters"/>
</dbReference>
<keyword evidence="5 6" id="KW-0472">Membrane</keyword>
<evidence type="ECO:0000313" key="8">
    <source>
        <dbReference type="EMBL" id="MCT9809797.1"/>
    </source>
</evidence>
<sequence>MSTPVPHPRTAWLAVVALAIAAFVFNTSEFVPVGLLSGIGASFGMPAEQVGLMLTVYAWIVALASLPCMLLTRKIERRRLLMGVLLVFIVSHGLSAVANSYALLLVSRVGIALSHAIFWSITASLAVRLAPEGKKAQALSLLAVGTSMAMVLGIPLGRMVGELLGWRITFAAIGVVAALAMLCLARLLPLLPSENAGSLSSVPMLLRRRSLAWLYVLLVVVITAQFTAYSYIEPFVQTLAGLGSDSTTLALLLFGGMGLVGSLLFSRWGMRYARRFLLTTCAGLVLCLWLLLPAAGHAWSLLAVISVWGVGMLCFGLVMQSLVLRQASDATDVGMAMFSGIYNIGIGGGALLGNQVIAHSALANIGWVGGGLALLGLLWCVWAGARWPGSAKA</sequence>
<dbReference type="EMBL" id="JAODYH010000003">
    <property type="protein sequence ID" value="MCT9809797.1"/>
    <property type="molecule type" value="Genomic_DNA"/>
</dbReference>
<evidence type="ECO:0000256" key="1">
    <source>
        <dbReference type="ARBA" id="ARBA00004651"/>
    </source>
</evidence>
<dbReference type="PANTHER" id="PTHR43124:SF4">
    <property type="entry name" value="SUGAR EFFLUX TRANSPORTER"/>
    <property type="match status" value="1"/>
</dbReference>
<evidence type="ECO:0000256" key="2">
    <source>
        <dbReference type="ARBA" id="ARBA00022475"/>
    </source>
</evidence>
<feature type="transmembrane region" description="Helical" evidence="6">
    <location>
        <begin position="247"/>
        <end position="265"/>
    </location>
</feature>
<feature type="transmembrane region" description="Helical" evidence="6">
    <location>
        <begin position="50"/>
        <end position="71"/>
    </location>
</feature>
<name>A0ABT2PKN5_9BURK</name>
<organism evidence="8 9">
    <name type="scientific">Acidovorax bellezanensis</name>
    <dbReference type="NCBI Taxonomy" id="2976702"/>
    <lineage>
        <taxon>Bacteria</taxon>
        <taxon>Pseudomonadati</taxon>
        <taxon>Pseudomonadota</taxon>
        <taxon>Betaproteobacteria</taxon>
        <taxon>Burkholderiales</taxon>
        <taxon>Comamonadaceae</taxon>
        <taxon>Acidovorax</taxon>
    </lineage>
</organism>
<feature type="transmembrane region" description="Helical" evidence="6">
    <location>
        <begin position="330"/>
        <end position="353"/>
    </location>
</feature>
<dbReference type="Pfam" id="PF07690">
    <property type="entry name" value="MFS_1"/>
    <property type="match status" value="1"/>
</dbReference>
<reference evidence="8 9" key="1">
    <citation type="submission" date="2022-09" db="EMBL/GenBank/DDBJ databases">
        <title>Draft genome of isolate Be4.</title>
        <authorList>
            <person name="Sanchez-Castro I."/>
            <person name="Martinez-Rodriguez P."/>
            <person name="Descostes M."/>
            <person name="Merroun M."/>
        </authorList>
    </citation>
    <scope>NUCLEOTIDE SEQUENCE [LARGE SCALE GENOMIC DNA]</scope>
    <source>
        <strain evidence="8 9">Be4</strain>
    </source>
</reference>
<keyword evidence="8" id="KW-0813">Transport</keyword>
<keyword evidence="2" id="KW-1003">Cell membrane</keyword>
<protein>
    <submittedName>
        <fullName evidence="8">Sugar transporter</fullName>
    </submittedName>
</protein>
<evidence type="ECO:0000256" key="3">
    <source>
        <dbReference type="ARBA" id="ARBA00022692"/>
    </source>
</evidence>
<feature type="transmembrane region" description="Helical" evidence="6">
    <location>
        <begin position="272"/>
        <end position="292"/>
    </location>
</feature>
<feature type="transmembrane region" description="Helical" evidence="6">
    <location>
        <begin position="365"/>
        <end position="385"/>
    </location>
</feature>
<keyword evidence="4 6" id="KW-1133">Transmembrane helix</keyword>
<dbReference type="CDD" id="cd17324">
    <property type="entry name" value="MFS_NepI_like"/>
    <property type="match status" value="1"/>
</dbReference>
<keyword evidence="8" id="KW-0762">Sugar transport</keyword>
<feature type="transmembrane region" description="Helical" evidence="6">
    <location>
        <begin position="139"/>
        <end position="156"/>
    </location>
</feature>
<evidence type="ECO:0000313" key="9">
    <source>
        <dbReference type="Proteomes" id="UP001525968"/>
    </source>
</evidence>
<dbReference type="PANTHER" id="PTHR43124">
    <property type="entry name" value="PURINE EFFLUX PUMP PBUE"/>
    <property type="match status" value="1"/>
</dbReference>
<comment type="caution">
    <text evidence="8">The sequence shown here is derived from an EMBL/GenBank/DDBJ whole genome shotgun (WGS) entry which is preliminary data.</text>
</comment>
<evidence type="ECO:0000256" key="4">
    <source>
        <dbReference type="ARBA" id="ARBA00022989"/>
    </source>
</evidence>
<dbReference type="InterPro" id="IPR011701">
    <property type="entry name" value="MFS"/>
</dbReference>
<evidence type="ECO:0000256" key="6">
    <source>
        <dbReference type="SAM" id="Phobius"/>
    </source>
</evidence>
<evidence type="ECO:0000256" key="5">
    <source>
        <dbReference type="ARBA" id="ARBA00023136"/>
    </source>
</evidence>
<dbReference type="PROSITE" id="PS50850">
    <property type="entry name" value="MFS"/>
    <property type="match status" value="1"/>
</dbReference>
<feature type="transmembrane region" description="Helical" evidence="6">
    <location>
        <begin position="109"/>
        <end position="127"/>
    </location>
</feature>
<dbReference type="InterPro" id="IPR036259">
    <property type="entry name" value="MFS_trans_sf"/>
</dbReference>
<dbReference type="RefSeq" id="WP_261498762.1">
    <property type="nucleotide sequence ID" value="NZ_JAODYH010000003.1"/>
</dbReference>
<gene>
    <name evidence="8" type="ORF">N0K08_04075</name>
</gene>
<dbReference type="InterPro" id="IPR020846">
    <property type="entry name" value="MFS_dom"/>
</dbReference>
<proteinExistence type="predicted"/>